<dbReference type="GO" id="GO:0015252">
    <property type="term" value="F:proton channel activity"/>
    <property type="evidence" value="ECO:0007669"/>
    <property type="project" value="InterPro"/>
</dbReference>
<feature type="transmembrane region" description="Helical" evidence="13">
    <location>
        <begin position="127"/>
        <end position="147"/>
    </location>
</feature>
<dbReference type="Pfam" id="PF06736">
    <property type="entry name" value="TMEM175"/>
    <property type="match status" value="1"/>
</dbReference>
<evidence type="ECO:0000256" key="9">
    <source>
        <dbReference type="ARBA" id="ARBA00023065"/>
    </source>
</evidence>
<evidence type="ECO:0000256" key="13">
    <source>
        <dbReference type="SAM" id="Phobius"/>
    </source>
</evidence>
<reference evidence="14" key="1">
    <citation type="journal article" date="2014" name="Int. J. Syst. Evol. Microbiol.">
        <title>Complete genome sequence of Corynebacterium casei LMG S-19264T (=DSM 44701T), isolated from a smear-ripened cheese.</title>
        <authorList>
            <consortium name="US DOE Joint Genome Institute (JGI-PGF)"/>
            <person name="Walter F."/>
            <person name="Albersmeier A."/>
            <person name="Kalinowski J."/>
            <person name="Ruckert C."/>
        </authorList>
    </citation>
    <scope>NUCLEOTIDE SEQUENCE</scope>
    <source>
        <strain evidence="14">VKM Ac-1940</strain>
    </source>
</reference>
<reference evidence="14" key="2">
    <citation type="submission" date="2023-01" db="EMBL/GenBank/DDBJ databases">
        <authorList>
            <person name="Sun Q."/>
            <person name="Evtushenko L."/>
        </authorList>
    </citation>
    <scope>NUCLEOTIDE SEQUENCE</scope>
    <source>
        <strain evidence="14">VKM Ac-1940</strain>
    </source>
</reference>
<feature type="transmembrane region" description="Helical" evidence="13">
    <location>
        <begin position="21"/>
        <end position="39"/>
    </location>
</feature>
<dbReference type="EMBL" id="BSER01000004">
    <property type="protein sequence ID" value="GLJ94716.1"/>
    <property type="molecule type" value="Genomic_DNA"/>
</dbReference>
<feature type="transmembrane region" description="Helical" evidence="13">
    <location>
        <begin position="191"/>
        <end position="207"/>
    </location>
</feature>
<comment type="subcellular location">
    <subcellularLocation>
        <location evidence="1">Membrane</location>
        <topology evidence="1">Multi-pass membrane protein</topology>
    </subcellularLocation>
</comment>
<evidence type="ECO:0000256" key="11">
    <source>
        <dbReference type="ARBA" id="ARBA00023303"/>
    </source>
</evidence>
<name>A0A9W6HK70_9MICO</name>
<organism evidence="14 15">
    <name type="scientific">Microbacterium dextranolyticum</name>
    <dbReference type="NCBI Taxonomy" id="36806"/>
    <lineage>
        <taxon>Bacteria</taxon>
        <taxon>Bacillati</taxon>
        <taxon>Actinomycetota</taxon>
        <taxon>Actinomycetes</taxon>
        <taxon>Micrococcales</taxon>
        <taxon>Microbacteriaceae</taxon>
        <taxon>Microbacterium</taxon>
    </lineage>
</organism>
<dbReference type="Proteomes" id="UP001142291">
    <property type="component" value="Unassembled WGS sequence"/>
</dbReference>
<comment type="similarity">
    <text evidence="2">Belongs to the TMEM175 family.</text>
</comment>
<keyword evidence="15" id="KW-1185">Reference proteome</keyword>
<evidence type="ECO:0000256" key="5">
    <source>
        <dbReference type="ARBA" id="ARBA00022692"/>
    </source>
</evidence>
<feature type="transmembrane region" description="Helical" evidence="13">
    <location>
        <begin position="168"/>
        <end position="185"/>
    </location>
</feature>
<dbReference type="PANTHER" id="PTHR31462">
    <property type="entry name" value="ENDOSOMAL/LYSOSOMAL POTASSIUM CHANNEL TMEM175"/>
    <property type="match status" value="1"/>
</dbReference>
<dbReference type="GO" id="GO:0005267">
    <property type="term" value="F:potassium channel activity"/>
    <property type="evidence" value="ECO:0007669"/>
    <property type="project" value="UniProtKB-KW"/>
</dbReference>
<feature type="transmembrane region" description="Helical" evidence="13">
    <location>
        <begin position="59"/>
        <end position="78"/>
    </location>
</feature>
<proteinExistence type="inferred from homology"/>
<comment type="catalytic activity">
    <reaction evidence="12">
        <text>K(+)(in) = K(+)(out)</text>
        <dbReference type="Rhea" id="RHEA:29463"/>
        <dbReference type="ChEBI" id="CHEBI:29103"/>
    </reaction>
</comment>
<evidence type="ECO:0000256" key="4">
    <source>
        <dbReference type="ARBA" id="ARBA00022538"/>
    </source>
</evidence>
<evidence type="ECO:0000256" key="12">
    <source>
        <dbReference type="ARBA" id="ARBA00034430"/>
    </source>
</evidence>
<evidence type="ECO:0000313" key="14">
    <source>
        <dbReference type="EMBL" id="GLJ94716.1"/>
    </source>
</evidence>
<keyword evidence="4" id="KW-0633">Potassium transport</keyword>
<keyword evidence="7" id="KW-0630">Potassium</keyword>
<protein>
    <recommendedName>
        <fullName evidence="16">DUF1211 domain-containing protein</fullName>
    </recommendedName>
</protein>
<dbReference type="GO" id="GO:0016020">
    <property type="term" value="C:membrane"/>
    <property type="evidence" value="ECO:0007669"/>
    <property type="project" value="UniProtKB-SubCell"/>
</dbReference>
<evidence type="ECO:0000256" key="8">
    <source>
        <dbReference type="ARBA" id="ARBA00022989"/>
    </source>
</evidence>
<comment type="caution">
    <text evidence="14">The sequence shown here is derived from an EMBL/GenBank/DDBJ whole genome shotgun (WGS) entry which is preliminary data.</text>
</comment>
<sequence>MAQPETDDEDAILYPAERPKAFIDAVVAIAMTLLILPLMESVADTAQSEGSALDWLTEHNWQLTSFLLSFALIAMFWFGHQRMFSDVERVSPRLLWLTMPWLVSIVWLPVATALSGRMPSADSLTRIIYIGSMVFTALATMAVRLFLLRHHDDFGDLSVPMLRRGLSVDIATSLLFAAALGLSLLVPPLGYAALFLMFAVGPVSFVVRRMMPRGKA</sequence>
<keyword evidence="8 13" id="KW-1133">Transmembrane helix</keyword>
<dbReference type="RefSeq" id="WP_204962464.1">
    <property type="nucleotide sequence ID" value="NZ_BAAAUR010000003.1"/>
</dbReference>
<evidence type="ECO:0000256" key="3">
    <source>
        <dbReference type="ARBA" id="ARBA00022448"/>
    </source>
</evidence>
<accession>A0A9W6HK70</accession>
<evidence type="ECO:0000256" key="1">
    <source>
        <dbReference type="ARBA" id="ARBA00004141"/>
    </source>
</evidence>
<evidence type="ECO:0000256" key="6">
    <source>
        <dbReference type="ARBA" id="ARBA00022826"/>
    </source>
</evidence>
<evidence type="ECO:0000256" key="2">
    <source>
        <dbReference type="ARBA" id="ARBA00006920"/>
    </source>
</evidence>
<evidence type="ECO:0000256" key="7">
    <source>
        <dbReference type="ARBA" id="ARBA00022958"/>
    </source>
</evidence>
<feature type="transmembrane region" description="Helical" evidence="13">
    <location>
        <begin position="94"/>
        <end position="115"/>
    </location>
</feature>
<keyword evidence="3" id="KW-0813">Transport</keyword>
<keyword evidence="6" id="KW-0631">Potassium channel</keyword>
<keyword evidence="10 13" id="KW-0472">Membrane</keyword>
<keyword evidence="11" id="KW-0407">Ion channel</keyword>
<dbReference type="PANTHER" id="PTHR31462:SF5">
    <property type="entry name" value="ENDOSOMAL_LYSOSOMAL PROTON CHANNEL TMEM175"/>
    <property type="match status" value="1"/>
</dbReference>
<evidence type="ECO:0000256" key="10">
    <source>
        <dbReference type="ARBA" id="ARBA00023136"/>
    </source>
</evidence>
<dbReference type="AlphaFoldDB" id="A0A9W6HK70"/>
<keyword evidence="5 13" id="KW-0812">Transmembrane</keyword>
<gene>
    <name evidence="14" type="ORF">GCM10017591_07780</name>
</gene>
<keyword evidence="9" id="KW-0406">Ion transport</keyword>
<evidence type="ECO:0008006" key="16">
    <source>
        <dbReference type="Google" id="ProtNLM"/>
    </source>
</evidence>
<dbReference type="InterPro" id="IPR010617">
    <property type="entry name" value="TMEM175-like"/>
</dbReference>
<evidence type="ECO:0000313" key="15">
    <source>
        <dbReference type="Proteomes" id="UP001142291"/>
    </source>
</evidence>